<geneLocation type="plasmid" evidence="1">
    <name>pColt5.8a</name>
</geneLocation>
<accession>A0A7S5DQR1</accession>
<reference evidence="1" key="1">
    <citation type="submission" date="2018-12" db="EMBL/GenBank/DDBJ databases">
        <title>Three Rhizobium rhizogenes strains isolated from the same crown gall tumor carry diverse plasmids.</title>
        <authorList>
            <person name="Pulawska J."/>
            <person name="Kuzmanovic N."/>
        </authorList>
    </citation>
    <scope>NUCLEOTIDE SEQUENCE</scope>
    <source>
        <strain evidence="1">Colt5.8</strain>
        <plasmid evidence="1">pColt5.8a</plasmid>
    </source>
</reference>
<name>A0A7S5DQR1_RHIRH</name>
<dbReference type="EMBL" id="MK318971">
    <property type="protein sequence ID" value="QCL09548.1"/>
    <property type="molecule type" value="Genomic_DNA"/>
</dbReference>
<proteinExistence type="predicted"/>
<evidence type="ECO:0000313" key="1">
    <source>
        <dbReference type="EMBL" id="QCL09548.1"/>
    </source>
</evidence>
<dbReference type="AlphaFoldDB" id="A0A7S5DQR1"/>
<keyword evidence="1" id="KW-0614">Plasmid</keyword>
<gene>
    <name evidence="1" type="ORF">pC5.8a_55</name>
</gene>
<organism evidence="1">
    <name type="scientific">Rhizobium rhizogenes</name>
    <name type="common">Agrobacterium rhizogenes</name>
    <dbReference type="NCBI Taxonomy" id="359"/>
    <lineage>
        <taxon>Bacteria</taxon>
        <taxon>Pseudomonadati</taxon>
        <taxon>Pseudomonadota</taxon>
        <taxon>Alphaproteobacteria</taxon>
        <taxon>Hyphomicrobiales</taxon>
        <taxon>Rhizobiaceae</taxon>
        <taxon>Rhizobium/Agrobacterium group</taxon>
        <taxon>Rhizobium</taxon>
    </lineage>
</organism>
<protein>
    <submittedName>
        <fullName evidence="1">Uncharacterized protein</fullName>
    </submittedName>
</protein>
<sequence>MDSLRLWSALLNARVCLTRSVVASFPFIGCYIRLSNSDFLAPNS</sequence>